<dbReference type="PANTHER" id="PTHR21666:SF285">
    <property type="entry name" value="M23 FAMILY METALLOPEPTIDASE"/>
    <property type="match status" value="1"/>
</dbReference>
<dbReference type="CDD" id="cd12797">
    <property type="entry name" value="M23_peptidase"/>
    <property type="match status" value="1"/>
</dbReference>
<accession>A0A9E2L8Q7</accession>
<evidence type="ECO:0000259" key="1">
    <source>
        <dbReference type="Pfam" id="PF01551"/>
    </source>
</evidence>
<dbReference type="Gene3D" id="2.70.70.10">
    <property type="entry name" value="Glucose Permease (Domain IIA)"/>
    <property type="match status" value="1"/>
</dbReference>
<reference evidence="2" key="2">
    <citation type="submission" date="2021-04" db="EMBL/GenBank/DDBJ databases">
        <authorList>
            <person name="Gilroy R."/>
        </authorList>
    </citation>
    <scope>NUCLEOTIDE SEQUENCE</scope>
    <source>
        <strain evidence="2">G3-2149</strain>
    </source>
</reference>
<dbReference type="PANTHER" id="PTHR21666">
    <property type="entry name" value="PEPTIDASE-RELATED"/>
    <property type="match status" value="1"/>
</dbReference>
<name>A0A9E2L8Q7_9BACT</name>
<protein>
    <submittedName>
        <fullName evidence="2">M23 family metallopeptidase</fullName>
    </submittedName>
</protein>
<feature type="domain" description="M23ase beta-sheet core" evidence="1">
    <location>
        <begin position="49"/>
        <end position="110"/>
    </location>
</feature>
<dbReference type="GO" id="GO:0004222">
    <property type="term" value="F:metalloendopeptidase activity"/>
    <property type="evidence" value="ECO:0007669"/>
    <property type="project" value="TreeGrafter"/>
</dbReference>
<sequence length="560" mass="63148">MPMRISRLFPIWILGLAALTVQAQKRYVSPIDFTVSLAGNFGEPRPNHFHCGLDFRTQGVIGKKIYSVADGYIARATVGLDGFGNALYVNHPDGNTSVYCHLDRFLPDVTREVFARQCEKESETVDVRFAPGQFPVKAGQQIAVSGNTGASAGPHLHLELHRTADGALLNPMPYFRHLVRDQIAPKVHGIRIYPKPGEGAVSGSLNPVSFAPGKEIRTFQAWGKIGFAYWADDYMTGTNNKFGIYKVSLRVDGQEVYASQLDSLMPTDHRKINSWGDYEWYMRRHTWYLKGFADPGNDLALLRVGEDRGWVTIDRMRTYEVEYRLTDEFGNTTTTRFRIQGTPYDQLLADAARDEADKRAEPYFLEWNRSHVVQLPGMELRIPAGVLFHDVVLAPSVKPTPDKLSHKYHLHDSPLPLKANATLMLALSRTVAHPEKCYIESSKGYVGGTYHDGWISVSVRNLDEDYAITQDTVPPVVRSLGMVGGKQNRRFRLSCRDNQSGLRFLKGYIDGRFVLFTGRDVRTCDLRQNGVRAENRQRTLTVVAEDRCGNVARDTIHFTY</sequence>
<dbReference type="InterPro" id="IPR011055">
    <property type="entry name" value="Dup_hybrid_motif"/>
</dbReference>
<evidence type="ECO:0000313" key="3">
    <source>
        <dbReference type="Proteomes" id="UP000823865"/>
    </source>
</evidence>
<reference evidence="2" key="1">
    <citation type="journal article" date="2021" name="PeerJ">
        <title>Extensive microbial diversity within the chicken gut microbiome revealed by metagenomics and culture.</title>
        <authorList>
            <person name="Gilroy R."/>
            <person name="Ravi A."/>
            <person name="Getino M."/>
            <person name="Pursley I."/>
            <person name="Horton D.L."/>
            <person name="Alikhan N.F."/>
            <person name="Baker D."/>
            <person name="Gharbi K."/>
            <person name="Hall N."/>
            <person name="Watson M."/>
            <person name="Adriaenssens E.M."/>
            <person name="Foster-Nyarko E."/>
            <person name="Jarju S."/>
            <person name="Secka A."/>
            <person name="Antonio M."/>
            <person name="Oren A."/>
            <person name="Chaudhuri R.R."/>
            <person name="La Ragione R."/>
            <person name="Hildebrand F."/>
            <person name="Pallen M.J."/>
        </authorList>
    </citation>
    <scope>NUCLEOTIDE SEQUENCE</scope>
    <source>
        <strain evidence="2">G3-2149</strain>
    </source>
</reference>
<dbReference type="AlphaFoldDB" id="A0A9E2L8Q7"/>
<evidence type="ECO:0000313" key="2">
    <source>
        <dbReference type="EMBL" id="MBU3854174.1"/>
    </source>
</evidence>
<dbReference type="SUPFAM" id="SSF51261">
    <property type="entry name" value="Duplicated hybrid motif"/>
    <property type="match status" value="1"/>
</dbReference>
<dbReference type="Pfam" id="PF01551">
    <property type="entry name" value="Peptidase_M23"/>
    <property type="match status" value="1"/>
</dbReference>
<dbReference type="EMBL" id="JAHLFU010000214">
    <property type="protein sequence ID" value="MBU3854174.1"/>
    <property type="molecule type" value="Genomic_DNA"/>
</dbReference>
<comment type="caution">
    <text evidence="2">The sequence shown here is derived from an EMBL/GenBank/DDBJ whole genome shotgun (WGS) entry which is preliminary data.</text>
</comment>
<proteinExistence type="predicted"/>
<organism evidence="2 3">
    <name type="scientific">Candidatus Paraprevotella stercoravium</name>
    <dbReference type="NCBI Taxonomy" id="2838725"/>
    <lineage>
        <taxon>Bacteria</taxon>
        <taxon>Pseudomonadati</taxon>
        <taxon>Bacteroidota</taxon>
        <taxon>Bacteroidia</taxon>
        <taxon>Bacteroidales</taxon>
        <taxon>Prevotellaceae</taxon>
        <taxon>Paraprevotella</taxon>
    </lineage>
</organism>
<dbReference type="Proteomes" id="UP000823865">
    <property type="component" value="Unassembled WGS sequence"/>
</dbReference>
<dbReference type="InterPro" id="IPR050570">
    <property type="entry name" value="Cell_wall_metabolism_enzyme"/>
</dbReference>
<gene>
    <name evidence="2" type="ORF">H9789_10255</name>
</gene>
<dbReference type="InterPro" id="IPR016047">
    <property type="entry name" value="M23ase_b-sheet_dom"/>
</dbReference>